<protein>
    <submittedName>
        <fullName evidence="2">DUF2489 domain-containing protein</fullName>
    </submittedName>
</protein>
<evidence type="ECO:0000313" key="3">
    <source>
        <dbReference type="Proteomes" id="UP001147830"/>
    </source>
</evidence>
<reference evidence="2" key="1">
    <citation type="journal article" date="2022" name="Front. Microbiol.">
        <title>Genome-based taxonomic rearrangement of Oceanobacter-related bacteria including the description of Thalassolituus hydrocarbonoclasticus sp. nov. and Thalassolituus pacificus sp. nov. and emended description of the genus Thalassolituus.</title>
        <authorList>
            <person name="Dong C."/>
            <person name="Wei L."/>
            <person name="Wang J."/>
            <person name="Lai Q."/>
            <person name="Huang Z."/>
            <person name="Shao Z."/>
        </authorList>
    </citation>
    <scope>NUCLEOTIDE SEQUENCE</scope>
    <source>
        <strain evidence="2">59MF3M-4</strain>
    </source>
</reference>
<dbReference type="AlphaFoldDB" id="A0A9X3ARQ8"/>
<accession>A0A9X3ARQ8</accession>
<sequence>MILTYSLMILGLLIIALLAGYAWHLTRKVNAVKQRQQEEEAQAALQLRNRQLELLQDIRFIARSVLDEQCEITEGVLRIQYLLSALDPTVWEQDELRAVRSHYQSTASMPILDAYKQLPRKEQFKLDQQRWALEKENQPVIERELRWLVSYSFPAVTLIQ</sequence>
<evidence type="ECO:0000259" key="1">
    <source>
        <dbReference type="Pfam" id="PF10675"/>
    </source>
</evidence>
<keyword evidence="3" id="KW-1185">Reference proteome</keyword>
<proteinExistence type="predicted"/>
<comment type="caution">
    <text evidence="2">The sequence shown here is derived from an EMBL/GenBank/DDBJ whole genome shotgun (WGS) entry which is preliminary data.</text>
</comment>
<evidence type="ECO:0000313" key="2">
    <source>
        <dbReference type="EMBL" id="MCT7359480.1"/>
    </source>
</evidence>
<dbReference type="EMBL" id="JAOANI010000019">
    <property type="protein sequence ID" value="MCT7359480.1"/>
    <property type="molecule type" value="Genomic_DNA"/>
</dbReference>
<dbReference type="Proteomes" id="UP001147830">
    <property type="component" value="Unassembled WGS sequence"/>
</dbReference>
<dbReference type="RefSeq" id="WP_260976349.1">
    <property type="nucleotide sequence ID" value="NZ_JAOANI010000019.1"/>
</dbReference>
<dbReference type="Pfam" id="PF10675">
    <property type="entry name" value="DUF2489"/>
    <property type="match status" value="1"/>
</dbReference>
<reference evidence="2" key="2">
    <citation type="submission" date="2022-08" db="EMBL/GenBank/DDBJ databases">
        <authorList>
            <person name="Dong C."/>
        </authorList>
    </citation>
    <scope>NUCLEOTIDE SEQUENCE</scope>
    <source>
        <strain evidence="2">59MF3M-4</strain>
    </source>
</reference>
<gene>
    <name evidence="2" type="ORF">NYR02_10640</name>
</gene>
<dbReference type="InterPro" id="IPR019617">
    <property type="entry name" value="DUF2489"/>
</dbReference>
<feature type="domain" description="DUF2489" evidence="1">
    <location>
        <begin position="15"/>
        <end position="148"/>
    </location>
</feature>
<organism evidence="2 3">
    <name type="scientific">Thalassolituus pacificus</name>
    <dbReference type="NCBI Taxonomy" id="2975440"/>
    <lineage>
        <taxon>Bacteria</taxon>
        <taxon>Pseudomonadati</taxon>
        <taxon>Pseudomonadota</taxon>
        <taxon>Gammaproteobacteria</taxon>
        <taxon>Oceanospirillales</taxon>
        <taxon>Oceanospirillaceae</taxon>
        <taxon>Thalassolituus</taxon>
    </lineage>
</organism>
<name>A0A9X3ARQ8_9GAMM</name>